<evidence type="ECO:0000313" key="9">
    <source>
        <dbReference type="Proteomes" id="UP001165090"/>
    </source>
</evidence>
<evidence type="ECO:0000256" key="4">
    <source>
        <dbReference type="ARBA" id="ARBA00022701"/>
    </source>
</evidence>
<keyword evidence="4" id="KW-0493">Microtubule</keyword>
<keyword evidence="5" id="KW-0206">Cytoskeleton</keyword>
<dbReference type="PANTHER" id="PTHR19302">
    <property type="entry name" value="GAMMA TUBULIN COMPLEX PROTEIN"/>
    <property type="match status" value="1"/>
</dbReference>
<feature type="region of interest" description="Disordered" evidence="6">
    <location>
        <begin position="991"/>
        <end position="1021"/>
    </location>
</feature>
<evidence type="ECO:0000256" key="6">
    <source>
        <dbReference type="SAM" id="MobiDB-lite"/>
    </source>
</evidence>
<sequence>MSISSSSVYWNVWRLVQQVSGGIDSQANASTRHRRLRAKAYATLLDLEDEPYPDIPDDQRELANAQAATEELLRLRTEGRHGTATRITWRLDELAQLQYQYHRGDSTIPRVISFLLRLRRLGRGDHISSTGGGALASGTAAAMPCTTSTMLASFNAATTAASDPAFNALQTAVSLSITGIVEAPNGCNSAGQTTATVSSAAPSTAAFDGVPVGQRLRLMPPPRVVTASHLEPVMTFPSSPRLPAPAPHLGALAAGGLSGGVCPESLAAAMARGGDGTTDSDPALTSWFPFRDCAGLPLQPAFNAPLDELLLQQEYPDLWNHGSAMAPQSLRQLTAGAASSGGGAADAAAAPAGEGPSVVPLMLGPLNQSLVHTRFHHLNPLLLRLSGTQSECFRLPVGDAAVAADGRPGGDGDATEANGDLAVLQNGDRPVVLDLPVPFALAALGVGRENRSPGVFLPLAVASQRLNSTPLASPPMVATASGRHRRVPGVFLPPPPPNSGLAAIIAADGALARVGGAAWFRSQREGSGGDIVVQTVPGRSSGIKVTRTPPALAGTDSYYAVAAAAGRSAAEDDILLYDMAVMGLQGVASALWMLRSGAIRWHRMRLSSQSRLLAQLCDTGELRLRLGTFATAYGTYGPASQGVDGGQHDEVLAAFSDAVRDLLVLYDRELQGLAAWHRSGISTTPGGVGAATYGKTKMGGGNYCYATPFSSLFGDPKLADVTCKEATAGPAPGPDGGAGRGGGLLGLLLCLAPLRVHLQRLADVCMCVPDPAWIPPHTQGPTAAARARVGALRDEVVATTALRTAVPQLAPSLWQVYGFPQGPELLDRLYGALLQTDHAKTPLLRLLFTAACMPYVRRMRAWLYDPLEGGAAATPPIPPTSPAFTAPLQRLLTAAGLQMRLLEELSGDLGNIAARFRSMAAAEAEEAQLIAQQYDEALTSTSSSSSSSVGKVSASAPAAVSAGSAATAAAGSTGSQSVALLPGMPGIGLLGDDGGMTGGSGRRGSYGGKGAIATSSGGGTGPAGDEFSYPLVFGLEALQQLSEAAAAAAATRDSELTSLLTMLDRRRQAVAEASDQRTLAAMQASLAEAEAARIAKAAAAQEMRLARSRLLAEQRAEMDERAARGRAERERRIAEEQSLAAEAVLREHNEAAAALAAELARLRASYGGASYSEGGAAAVSAGVLLADERATEAAARLRRCEWREARMALATRRRLLWQGIQADELAQLRKVVAAARSAQAAAPLLKEDDPGGANTAGAAMIAEGGNAQPVREPDGGAGNRSLYDTARAPPSPPRPPGLLVLPPSPREGDAAMTLCSVQSSPAVTPRHGGGTPEIPTGGAAAPSLHILGEFPVAFSPRAIMSPRRSNRGSPSIVAHVARPRRATFHDSGPSVASLSPDGGLAAAASGATGTMSGMPSPALRTRISEGGGTALRTPLRDLGQRPMGHHPGSARRSHSLTGQVAFSAAMSPSTSVPAAWNTRPEGAILGGPSDPWARVTGTPQGGFLRPASPGAGGRQGPPRGYMPSVWSNTGRGPTGRVGAAGGLLLELQSRQSRRRWALPETVGGAAPGAMHSLAQSLQSVGAHYEDVEASLRREQMEGYPGGVGGGATDATNDAFDAACHGTQTGVLPATDVAAVAVWAAVWQQGTGAVPGAASAVEGVPGYASNAMSYTGQTDGGVSSLAQPRRRALWKVPSVATTGAATGALNETTSAVGVLPSTVSAAASTSVLNQATRFHQSFSPPRNPHDNGLDGWRDPLKALLREYMSDPRVTRHIRVACTTPLRATTTAAAVADAQCQSPHHSHGTQRDTSDAIDPNQRAELFDTRDTSLSRPRRAPLSEDLAYAPVGVAVQTCLYGTVLAQYRLTTRAVWHVLVYEYRLLQYCEALRQFFFCEAGDVAGALADSLTRRAEARPHVPPSTAELRAMLDEALQGCSMVAAAAAANVARQRSDAAGSTTATACSGDGAYSAGGTAAPASGCGGLGRVLGGGSSDEAARVVQLLRVRSVPRRNLGTGSYFASDVLYVTSQVPRPLDAVITPDCLRDYADVFSLLLRVCCAASVLTACWSRLNAATGPLVALELGGDRLRRRHLRGGHGSIAAAVTIGLHPLWQKRLAIARLWLQAVLQVVGLLRQHLQVELQAQCWVGLASALGGPSPQDLIQMREAHFRYLAAAREVCMLPPREACGPNPGAISPGKTSAQAGSGAQATSSSISKNPQHHHQQQQQFYHYHYQQQHELQRHQSLPGPLLMDVLQCSAALAGVLRRALTALEAHASSSSESSVLSAPPRQPTVSPVLSAVSCAVQAGGAADVAGGDDPEKVWRDSVADMAANDLDELWAHVVVCQGRLGRALAALHGALRRMGAGGEAGAGTGLLSEMAAVLSAEPLCVYGGGRSAAELV</sequence>
<accession>A0ABQ5RU37</accession>
<feature type="region of interest" description="Disordered" evidence="6">
    <location>
        <begin position="1266"/>
        <end position="1296"/>
    </location>
</feature>
<evidence type="ECO:0000256" key="5">
    <source>
        <dbReference type="ARBA" id="ARBA00023212"/>
    </source>
</evidence>
<dbReference type="Gene3D" id="1.20.120.1900">
    <property type="entry name" value="Gamma-tubulin complex, C-terminal domain"/>
    <property type="match status" value="1"/>
</dbReference>
<evidence type="ECO:0000313" key="8">
    <source>
        <dbReference type="EMBL" id="GLI61125.1"/>
    </source>
</evidence>
<gene>
    <name evidence="8" type="ORF">VaNZ11_003400</name>
</gene>
<dbReference type="InterPro" id="IPR040457">
    <property type="entry name" value="GCP_C"/>
</dbReference>
<evidence type="ECO:0000259" key="7">
    <source>
        <dbReference type="Pfam" id="PF04130"/>
    </source>
</evidence>
<proteinExistence type="inferred from homology"/>
<keyword evidence="9" id="KW-1185">Reference proteome</keyword>
<comment type="caution">
    <text evidence="8">The sequence shown here is derived from an EMBL/GenBank/DDBJ whole genome shotgun (WGS) entry which is preliminary data.</text>
</comment>
<feature type="compositionally biased region" description="Low complexity" evidence="6">
    <location>
        <begin position="1398"/>
        <end position="1414"/>
    </location>
</feature>
<protein>
    <recommendedName>
        <fullName evidence="7">Gamma tubulin complex component C-terminal domain-containing protein</fullName>
    </recommendedName>
</protein>
<dbReference type="Pfam" id="PF04130">
    <property type="entry name" value="GCP_C_terminal"/>
    <property type="match status" value="1"/>
</dbReference>
<dbReference type="InterPro" id="IPR007259">
    <property type="entry name" value="GCP"/>
</dbReference>
<feature type="region of interest" description="Disordered" evidence="6">
    <location>
        <begin position="2184"/>
        <end position="2221"/>
    </location>
</feature>
<evidence type="ECO:0000256" key="3">
    <source>
        <dbReference type="ARBA" id="ARBA00022490"/>
    </source>
</evidence>
<evidence type="ECO:0000256" key="2">
    <source>
        <dbReference type="ARBA" id="ARBA00010337"/>
    </source>
</evidence>
<dbReference type="InterPro" id="IPR042241">
    <property type="entry name" value="GCP_C_sf"/>
</dbReference>
<keyword evidence="3" id="KW-0963">Cytoplasm</keyword>
<feature type="region of interest" description="Disordered" evidence="6">
    <location>
        <begin position="1467"/>
        <end position="1538"/>
    </location>
</feature>
<feature type="compositionally biased region" description="Low complexity" evidence="6">
    <location>
        <begin position="2193"/>
        <end position="2207"/>
    </location>
</feature>
<dbReference type="EMBL" id="BSDZ01000009">
    <property type="protein sequence ID" value="GLI61125.1"/>
    <property type="molecule type" value="Genomic_DNA"/>
</dbReference>
<comment type="subcellular location">
    <subcellularLocation>
        <location evidence="1">Cytoplasm</location>
        <location evidence="1">Cytoskeleton</location>
    </subcellularLocation>
</comment>
<comment type="similarity">
    <text evidence="2">Belongs to the TUBGCP family.</text>
</comment>
<dbReference type="PANTHER" id="PTHR19302:SF59">
    <property type="entry name" value="HYPOTHETICAL GAMMA-TUBULIN COMPLEX"/>
    <property type="match status" value="1"/>
</dbReference>
<feature type="region of interest" description="Disordered" evidence="6">
    <location>
        <begin position="1379"/>
        <end position="1455"/>
    </location>
</feature>
<dbReference type="Proteomes" id="UP001165090">
    <property type="component" value="Unassembled WGS sequence"/>
</dbReference>
<organism evidence="8 9">
    <name type="scientific">Volvox africanus</name>
    <dbReference type="NCBI Taxonomy" id="51714"/>
    <lineage>
        <taxon>Eukaryota</taxon>
        <taxon>Viridiplantae</taxon>
        <taxon>Chlorophyta</taxon>
        <taxon>core chlorophytes</taxon>
        <taxon>Chlorophyceae</taxon>
        <taxon>CS clade</taxon>
        <taxon>Chlamydomonadales</taxon>
        <taxon>Volvocaceae</taxon>
        <taxon>Volvox</taxon>
    </lineage>
</organism>
<feature type="domain" description="Gamma tubulin complex component C-terminal" evidence="7">
    <location>
        <begin position="1877"/>
        <end position="2178"/>
    </location>
</feature>
<feature type="region of interest" description="Disordered" evidence="6">
    <location>
        <begin position="1791"/>
        <end position="1831"/>
    </location>
</feature>
<reference evidence="8 9" key="1">
    <citation type="journal article" date="2023" name="IScience">
        <title>Expanded male sex-determining region conserved during the evolution of homothallism in the green alga Volvox.</title>
        <authorList>
            <person name="Yamamoto K."/>
            <person name="Matsuzaki R."/>
            <person name="Mahakham W."/>
            <person name="Heman W."/>
            <person name="Sekimoto H."/>
            <person name="Kawachi M."/>
            <person name="Minakuchi Y."/>
            <person name="Toyoda A."/>
            <person name="Nozaki H."/>
        </authorList>
    </citation>
    <scope>NUCLEOTIDE SEQUENCE [LARGE SCALE GENOMIC DNA]</scope>
    <source>
        <strain evidence="8 9">NIES-4468</strain>
    </source>
</reference>
<name>A0ABQ5RU37_9CHLO</name>
<evidence type="ECO:0000256" key="1">
    <source>
        <dbReference type="ARBA" id="ARBA00004245"/>
    </source>
</evidence>